<evidence type="ECO:0000313" key="2">
    <source>
        <dbReference type="EMBL" id="MBA2851394.1"/>
    </source>
</evidence>
<feature type="transmembrane region" description="Helical" evidence="1">
    <location>
        <begin position="125"/>
        <end position="142"/>
    </location>
</feature>
<dbReference type="EMBL" id="JACDUH010000002">
    <property type="protein sequence ID" value="MBA2851394.1"/>
    <property type="molecule type" value="Genomic_DNA"/>
</dbReference>
<protein>
    <recommendedName>
        <fullName evidence="4">Dolichyl-phosphate-mannose-protein mannosyltransferase</fullName>
    </recommendedName>
</protein>
<proteinExistence type="predicted"/>
<organism evidence="2 3">
    <name type="scientific">Methanococcus maripaludis</name>
    <name type="common">Methanococcus deltae</name>
    <dbReference type="NCBI Taxonomy" id="39152"/>
    <lineage>
        <taxon>Archaea</taxon>
        <taxon>Methanobacteriati</taxon>
        <taxon>Methanobacteriota</taxon>
        <taxon>Methanomada group</taxon>
        <taxon>Methanococci</taxon>
        <taxon>Methanococcales</taxon>
        <taxon>Methanococcaceae</taxon>
        <taxon>Methanococcus</taxon>
    </lineage>
</organism>
<feature type="transmembrane region" description="Helical" evidence="1">
    <location>
        <begin position="53"/>
        <end position="71"/>
    </location>
</feature>
<evidence type="ECO:0008006" key="4">
    <source>
        <dbReference type="Google" id="ProtNLM"/>
    </source>
</evidence>
<feature type="transmembrane region" description="Helical" evidence="1">
    <location>
        <begin position="244"/>
        <end position="264"/>
    </location>
</feature>
<dbReference type="AlphaFoldDB" id="A0A7J9NVQ8"/>
<sequence>MYQHAGIIQKNIFLGEVPEIEPILSNQYSGLSGFYISGIIISLISNISPNKIFILPIYLVPISLIFYIIMLNLNKNKVLAASVVFILTTFTTNISYLNFHPHGLGLLLFLLMFLFMLKLYNNINSAPIVITIFLIIMSINIVSYKSTFWAITFLFCLLPLLVFNQYFLNSNKNLKKTLLHILITSLVFTLAFNKFFYNTFISVLSIDFTNGTERLLLTLFKTGEFDILSHCNLYYTSPDVLLNIIYLRQGIIFVFVAFFIYCLIKNHVIKRTPLSSNYLMMLSLLLMGISNLIIYNSLGLFDIKVITLLSLFVFPILYNSSTKKLITLSVLLVCVLNFGYLLLSNEYNEIQKDDNYFSYIYPSVNWYISKDSQALITKTDVLTKGYWINIMAEQNYVKYPTHFNVDDVVLITNCNENIKPPKKSIFVLNSKLPHFSITNWRIIKSWKNYQNIITTNPNISRVYSSSEYISIYYVNA</sequence>
<feature type="transmembrane region" description="Helical" evidence="1">
    <location>
        <begin position="28"/>
        <end position="47"/>
    </location>
</feature>
<evidence type="ECO:0000313" key="3">
    <source>
        <dbReference type="Proteomes" id="UP000564425"/>
    </source>
</evidence>
<feature type="transmembrane region" description="Helical" evidence="1">
    <location>
        <begin position="301"/>
        <end position="318"/>
    </location>
</feature>
<keyword evidence="1" id="KW-1133">Transmembrane helix</keyword>
<feature type="transmembrane region" description="Helical" evidence="1">
    <location>
        <begin position="103"/>
        <end position="120"/>
    </location>
</feature>
<feature type="transmembrane region" description="Helical" evidence="1">
    <location>
        <begin position="148"/>
        <end position="167"/>
    </location>
</feature>
<dbReference type="Proteomes" id="UP000564425">
    <property type="component" value="Unassembled WGS sequence"/>
</dbReference>
<feature type="transmembrane region" description="Helical" evidence="1">
    <location>
        <begin position="179"/>
        <end position="197"/>
    </location>
</feature>
<evidence type="ECO:0000256" key="1">
    <source>
        <dbReference type="SAM" id="Phobius"/>
    </source>
</evidence>
<comment type="caution">
    <text evidence="2">The sequence shown here is derived from an EMBL/GenBank/DDBJ whole genome shotgun (WGS) entry which is preliminary data.</text>
</comment>
<reference evidence="2 3" key="1">
    <citation type="submission" date="2020-07" db="EMBL/GenBank/DDBJ databases">
        <title>Genomic Encyclopedia of Type Strains, Phase IV (KMG-V): Genome sequencing to study the core and pangenomes of soil and plant-associated prokaryotes.</title>
        <authorList>
            <person name="Whitman W."/>
        </authorList>
    </citation>
    <scope>NUCLEOTIDE SEQUENCE [LARGE SCALE GENOMIC DNA]</scope>
    <source>
        <strain evidence="2 3">A1</strain>
    </source>
</reference>
<keyword evidence="1" id="KW-0472">Membrane</keyword>
<gene>
    <name evidence="2" type="ORF">HNP86_001547</name>
</gene>
<feature type="transmembrane region" description="Helical" evidence="1">
    <location>
        <begin position="325"/>
        <end position="343"/>
    </location>
</feature>
<name>A0A7J9NVQ8_METMI</name>
<feature type="transmembrane region" description="Helical" evidence="1">
    <location>
        <begin position="276"/>
        <end position="295"/>
    </location>
</feature>
<feature type="transmembrane region" description="Helical" evidence="1">
    <location>
        <begin position="78"/>
        <end position="97"/>
    </location>
</feature>
<keyword evidence="1" id="KW-0812">Transmembrane</keyword>
<accession>A0A7J9NVQ8</accession>